<feature type="region of interest" description="Disordered" evidence="1">
    <location>
        <begin position="131"/>
        <end position="164"/>
    </location>
</feature>
<feature type="region of interest" description="Disordered" evidence="1">
    <location>
        <begin position="952"/>
        <end position="981"/>
    </location>
</feature>
<feature type="region of interest" description="Disordered" evidence="1">
    <location>
        <begin position="1008"/>
        <end position="1029"/>
    </location>
</feature>
<feature type="region of interest" description="Disordered" evidence="1">
    <location>
        <begin position="744"/>
        <end position="772"/>
    </location>
</feature>
<organism evidence="2 3">
    <name type="scientific">Apatococcus fuscideae</name>
    <dbReference type="NCBI Taxonomy" id="2026836"/>
    <lineage>
        <taxon>Eukaryota</taxon>
        <taxon>Viridiplantae</taxon>
        <taxon>Chlorophyta</taxon>
        <taxon>core chlorophytes</taxon>
        <taxon>Trebouxiophyceae</taxon>
        <taxon>Chlorellales</taxon>
        <taxon>Chlorellaceae</taxon>
        <taxon>Apatococcus</taxon>
    </lineage>
</organism>
<sequence length="1307" mass="140906">MGRPLFWDEDDEVKARGRQRSPGRGRTPCIYPRPRGGTIFAPSAGSPRPEPQGESANRRTRSPPNRLPLTSEGRTPDDWARLFSQRVRQAPAQHASQAWRYAEGERLAAENHAALPAEVRQRHAERMARLRRQVPPELLRDAPGGPTLHDSPDPDPVPWHDIPGDAFAQYRARADAQMAQAEAIAAEVLRNAPYASHEGPAPAHSQEVTQVDQARAEATDAAGADAPTSSQPESPLVRAAEGQLARLLHSSSGGPGQVSFGETLVRAALRQLGVPGFEPAPGDASLEEEMVVPEIILDTIRAMAAENRVGEFFPGLQGLRSHVLTDEETASGGQALENTWPPAILDAEAEGAAGMDWETTWDSDRDPGGSMDPSGHRPYPADPEGPALPQSPTPRSPGMVLHTQPWQHAADLSGTSGFSMDDDECPPEPADGMDHEDSEFNEEMPALIDYASSSGPESFADYTSDDDYDTAGRYALDLHPGHLPSSGVTSAEVPHAGATGDVQAGDPSGPLSPLQDGAHALHAGFRAADAEQVDMGPQATAAQAEAQAGRDSLGRAWREGLADADSALHDRYIALLEGDVQAMRSRANETTRPFQAQPHDDPTPSSSHLLSDTTLHPEQGPAQGSSWREAHFWGQHMTPRSASLLRELREEASLRVGQLQGGRAEGLQEHGGRRAFDMLLDAVDSAEADDGSIDRTETWQALRRQMLHRAANRQQGQGLSQPEIDEWDRSVSRLVAPERLLPASNTGVAANVPPSQTSQQQLARESEEDRVHGLLSTGRNADSLDLAQVGLLPPEPIPAANAAGTHMPAEPSYDQQRSDLAWYPSGYEHPGLDGRWVGAHLQQLTATAHQAEALPGAAVTPPLLQSGTAVSVPLRRTRSWSFLAPNADPHGLGNAAQTLQDTFQREARGDHEASRPLSMSRHPDRSWAWRHGLYDLDEALLGTDTYLIGGSAEEHPGSGLDGSAAAADATQAAPTLGTPRVGLRMQADQDSFHNGDMTRGRHQPLDRLRPLASADPGPGQLQEASGRAHPASGLYRALGQLDRGVQELRDQGFQFADEHQDNAARLAAVAADIRGRQAAPGSREPRGAPFLVHMPLASGSQARHHIPANDVDNDDDDDLDAVPELQPISPTMLAQGSLAPGASMLGEAGWEGTRWQMQSRARGLRRANAIWPPAEVPMVRLRGERQPIEGPPRLNSRIWPSLAQANLMRQDLGRLESERHAASEAIAHQEHLMSSSPRELRRIRQRMYPLQPRSVPGVDQREGWPSFLDAMGARQGRTQRLRTSGPEAAGSRPVTLEPHLVAVGSLC</sequence>
<reference evidence="2 3" key="1">
    <citation type="journal article" date="2024" name="Nat. Commun.">
        <title>Phylogenomics reveals the evolutionary origins of lichenization in chlorophyte algae.</title>
        <authorList>
            <person name="Puginier C."/>
            <person name="Libourel C."/>
            <person name="Otte J."/>
            <person name="Skaloud P."/>
            <person name="Haon M."/>
            <person name="Grisel S."/>
            <person name="Petersen M."/>
            <person name="Berrin J.G."/>
            <person name="Delaux P.M."/>
            <person name="Dal Grande F."/>
            <person name="Keller J."/>
        </authorList>
    </citation>
    <scope>NUCLEOTIDE SEQUENCE [LARGE SCALE GENOMIC DNA]</scope>
    <source>
        <strain evidence="2 3">SAG 2523</strain>
    </source>
</reference>
<feature type="region of interest" description="Disordered" evidence="1">
    <location>
        <begin position="585"/>
        <end position="626"/>
    </location>
</feature>
<feature type="compositionally biased region" description="Low complexity" evidence="1">
    <location>
        <begin position="957"/>
        <end position="977"/>
    </location>
</feature>
<keyword evidence="3" id="KW-1185">Reference proteome</keyword>
<feature type="region of interest" description="Disordered" evidence="1">
    <location>
        <begin position="358"/>
        <end position="437"/>
    </location>
</feature>
<feature type="compositionally biased region" description="Low complexity" evidence="1">
    <location>
        <begin position="603"/>
        <end position="617"/>
    </location>
</feature>
<dbReference type="EMBL" id="JALJOV010000642">
    <property type="protein sequence ID" value="KAK9862188.1"/>
    <property type="molecule type" value="Genomic_DNA"/>
</dbReference>
<gene>
    <name evidence="2" type="ORF">WJX84_009755</name>
</gene>
<comment type="caution">
    <text evidence="2">The sequence shown here is derived from an EMBL/GenBank/DDBJ whole genome shotgun (WGS) entry which is preliminary data.</text>
</comment>
<feature type="region of interest" description="Disordered" evidence="1">
    <location>
        <begin position="451"/>
        <end position="470"/>
    </location>
</feature>
<feature type="compositionally biased region" description="Polar residues" evidence="1">
    <location>
        <begin position="744"/>
        <end position="763"/>
    </location>
</feature>
<protein>
    <submittedName>
        <fullName evidence="2">Uncharacterized protein</fullName>
    </submittedName>
</protein>
<feature type="region of interest" description="Disordered" evidence="1">
    <location>
        <begin position="195"/>
        <end position="235"/>
    </location>
</feature>
<name>A0AAW1SZR0_9CHLO</name>
<dbReference type="Proteomes" id="UP001485043">
    <property type="component" value="Unassembled WGS sequence"/>
</dbReference>
<feature type="region of interest" description="Disordered" evidence="1">
    <location>
        <begin position="1"/>
        <end position="78"/>
    </location>
</feature>
<feature type="region of interest" description="Disordered" evidence="1">
    <location>
        <begin position="795"/>
        <end position="817"/>
    </location>
</feature>
<feature type="region of interest" description="Disordered" evidence="1">
    <location>
        <begin position="483"/>
        <end position="517"/>
    </location>
</feature>
<evidence type="ECO:0000313" key="3">
    <source>
        <dbReference type="Proteomes" id="UP001485043"/>
    </source>
</evidence>
<evidence type="ECO:0000313" key="2">
    <source>
        <dbReference type="EMBL" id="KAK9862188.1"/>
    </source>
</evidence>
<proteinExistence type="predicted"/>
<accession>A0AAW1SZR0</accession>
<evidence type="ECO:0000256" key="1">
    <source>
        <dbReference type="SAM" id="MobiDB-lite"/>
    </source>
</evidence>